<dbReference type="Gene3D" id="3.20.20.100">
    <property type="entry name" value="NADP-dependent oxidoreductase domain"/>
    <property type="match status" value="1"/>
</dbReference>
<gene>
    <name evidence="3" type="ORF">SAMN04488242_2839</name>
</gene>
<dbReference type="InterPro" id="IPR023210">
    <property type="entry name" value="NADP_OxRdtase_dom"/>
</dbReference>
<dbReference type="FunFam" id="3.20.20.100:FF:000004">
    <property type="entry name" value="Oxidoreductase, aldo/keto reductase"/>
    <property type="match status" value="1"/>
</dbReference>
<dbReference type="PANTHER" id="PTHR43364">
    <property type="entry name" value="NADH-SPECIFIC METHYLGLYOXAL REDUCTASE-RELATED"/>
    <property type="match status" value="1"/>
</dbReference>
<evidence type="ECO:0000313" key="3">
    <source>
        <dbReference type="EMBL" id="SDL79460.1"/>
    </source>
</evidence>
<sequence length="312" mass="33642">MEIRRMGHSGLAVSVVGLGCNNFGRAGTATEHQDGTTAVVEAALDAGITLFDTANSYSRGVSETQLGKALGSRRDEAVVATKFGMDAGPLDGPDWQDRGSRRYLIRSVEGSLRRLATDHIDLLQLHRPDPDTPIEETLAALDSLVRAGKVRYIGHSNFAGWQIAHADHVARQLGHERFVSAQNHYSLLNRGIEREVIPAARHFGLGLIPYFPLASGLLTGKYSDGRAPEGSRLSQERVDAADLDQLRRFGEFARERGVTEVQVAISWLLAQSPVASVIAGATTPDQVRTNAAAGSWQPTAEDLAALDEIFPG</sequence>
<keyword evidence="4" id="KW-1185">Reference proteome</keyword>
<evidence type="ECO:0000256" key="1">
    <source>
        <dbReference type="ARBA" id="ARBA00023002"/>
    </source>
</evidence>
<dbReference type="Proteomes" id="UP000199475">
    <property type="component" value="Unassembled WGS sequence"/>
</dbReference>
<protein>
    <submittedName>
        <fullName evidence="3">Predicted oxidoreductase</fullName>
    </submittedName>
</protein>
<evidence type="ECO:0000259" key="2">
    <source>
        <dbReference type="Pfam" id="PF00248"/>
    </source>
</evidence>
<accession>A0A1G9MYU1</accession>
<dbReference type="RefSeq" id="WP_093253542.1">
    <property type="nucleotide sequence ID" value="NZ_FNGP01000006.1"/>
</dbReference>
<organism evidence="3 4">
    <name type="scientific">Tessaracoccus oleiagri</name>
    <dbReference type="NCBI Taxonomy" id="686624"/>
    <lineage>
        <taxon>Bacteria</taxon>
        <taxon>Bacillati</taxon>
        <taxon>Actinomycetota</taxon>
        <taxon>Actinomycetes</taxon>
        <taxon>Propionibacteriales</taxon>
        <taxon>Propionibacteriaceae</taxon>
        <taxon>Tessaracoccus</taxon>
    </lineage>
</organism>
<proteinExistence type="predicted"/>
<dbReference type="GO" id="GO:0016491">
    <property type="term" value="F:oxidoreductase activity"/>
    <property type="evidence" value="ECO:0007669"/>
    <property type="project" value="UniProtKB-KW"/>
</dbReference>
<dbReference type="InterPro" id="IPR036812">
    <property type="entry name" value="NAD(P)_OxRdtase_dom_sf"/>
</dbReference>
<dbReference type="Pfam" id="PF00248">
    <property type="entry name" value="Aldo_ket_red"/>
    <property type="match status" value="1"/>
</dbReference>
<dbReference type="InterPro" id="IPR050523">
    <property type="entry name" value="AKR_Detox_Biosynth"/>
</dbReference>
<dbReference type="OrthoDB" id="3664926at2"/>
<evidence type="ECO:0000313" key="4">
    <source>
        <dbReference type="Proteomes" id="UP000199475"/>
    </source>
</evidence>
<dbReference type="EMBL" id="FNGP01000006">
    <property type="protein sequence ID" value="SDL79460.1"/>
    <property type="molecule type" value="Genomic_DNA"/>
</dbReference>
<name>A0A1G9MYU1_9ACTN</name>
<dbReference type="PROSITE" id="PS51257">
    <property type="entry name" value="PROKAR_LIPOPROTEIN"/>
    <property type="match status" value="1"/>
</dbReference>
<keyword evidence="1" id="KW-0560">Oxidoreductase</keyword>
<dbReference type="AlphaFoldDB" id="A0A1G9MYU1"/>
<dbReference type="PANTHER" id="PTHR43364:SF4">
    <property type="entry name" value="NAD(P)-LINKED OXIDOREDUCTASE SUPERFAMILY PROTEIN"/>
    <property type="match status" value="1"/>
</dbReference>
<dbReference type="SUPFAM" id="SSF51430">
    <property type="entry name" value="NAD(P)-linked oxidoreductase"/>
    <property type="match status" value="1"/>
</dbReference>
<dbReference type="STRING" id="686624.SAMN04488242_2839"/>
<dbReference type="GO" id="GO:0005829">
    <property type="term" value="C:cytosol"/>
    <property type="evidence" value="ECO:0007669"/>
    <property type="project" value="UniProtKB-ARBA"/>
</dbReference>
<reference evidence="3 4" key="1">
    <citation type="submission" date="2016-10" db="EMBL/GenBank/DDBJ databases">
        <authorList>
            <person name="de Groot N.N."/>
        </authorList>
    </citation>
    <scope>NUCLEOTIDE SEQUENCE [LARGE SCALE GENOMIC DNA]</scope>
    <source>
        <strain evidence="3 4">CGMCC 1.9159</strain>
    </source>
</reference>
<feature type="domain" description="NADP-dependent oxidoreductase" evidence="2">
    <location>
        <begin position="16"/>
        <end position="309"/>
    </location>
</feature>